<feature type="domain" description="Glycosyl transferase family 1" evidence="3">
    <location>
        <begin position="582"/>
        <end position="750"/>
    </location>
</feature>
<dbReference type="Pfam" id="PF13439">
    <property type="entry name" value="Glyco_transf_4"/>
    <property type="match status" value="2"/>
</dbReference>
<evidence type="ECO:0000259" key="4">
    <source>
        <dbReference type="Pfam" id="PF13439"/>
    </source>
</evidence>
<name>A0AA46WVY4_RHORH</name>
<dbReference type="Pfam" id="PF00534">
    <property type="entry name" value="Glycos_transf_1"/>
    <property type="match status" value="2"/>
</dbReference>
<dbReference type="Gene3D" id="3.40.50.2000">
    <property type="entry name" value="Glycogen Phosphorylase B"/>
    <property type="match status" value="4"/>
</dbReference>
<dbReference type="AlphaFoldDB" id="A0AA46WVY4"/>
<dbReference type="EMBL" id="CP083974">
    <property type="protein sequence ID" value="UZF45302.1"/>
    <property type="molecule type" value="Genomic_DNA"/>
</dbReference>
<dbReference type="PANTHER" id="PTHR12526">
    <property type="entry name" value="GLYCOSYLTRANSFERASE"/>
    <property type="match status" value="1"/>
</dbReference>
<proteinExistence type="predicted"/>
<evidence type="ECO:0000313" key="6">
    <source>
        <dbReference type="Proteomes" id="UP001162740"/>
    </source>
</evidence>
<organism evidence="5 6">
    <name type="scientific">Rhodococcus rhodochrous</name>
    <dbReference type="NCBI Taxonomy" id="1829"/>
    <lineage>
        <taxon>Bacteria</taxon>
        <taxon>Bacillati</taxon>
        <taxon>Actinomycetota</taxon>
        <taxon>Actinomycetes</taxon>
        <taxon>Mycobacteriales</taxon>
        <taxon>Nocardiaceae</taxon>
        <taxon>Rhodococcus</taxon>
    </lineage>
</organism>
<gene>
    <name evidence="5" type="ORF">KUM34_000875</name>
</gene>
<dbReference type="InterPro" id="IPR028098">
    <property type="entry name" value="Glyco_trans_4-like_N"/>
</dbReference>
<sequence length="784" mass="85606">MSRPLRLMYVVPDLGVGGAERHVTTLLPRLDPQRFTSCAVCIGEPGALFSDLAGSSIPATALRRTKRQMVRALVDLVRQMRRFRPDIVITRGYNAETLGRAAAFLARVPHVVVWVHHCGDPEPRGRLRQMIDRCLDPITDSYFGVAEAQRAFMTDDLGYPPDKITVVYNGVDPSLYDTTDDRSVLPDLGVPTDAPTVGIVAALRPEKDHACFLRAARRVVDVRPDARFLVIGDGPCREDLEAIVDAAGLRANVVFTGARGDIRRILRALDLVALSSYSIECFPMALLEAMASGRPAVCTAVGGVPEMLVDGVTGRLVPARDESALADGMLELLDDPELARKMGRAARERVESEFTLLRSVEGAQTALMQAARSRIVRPARSRIVRPARPAERAERTDPVRLTLVLDQTFVGGVEVLMLEVFRHLDPSVVRPRLVCLREAGPLAEEYRRAGFEVEVVPRSGPYDPRRLTRLVRMLRTDRTDAVLVTHHHHAALALGRLAARLTGTPANLVAAHDMDLTSIGKRCLPRWAVSTLFLSDALVLLGPRQGDYLRREEGVARRPWSRTREVVITNGIDIGDPPTEEDRDRARAVLGLPPDAFAVGIVARLSHQKAHQVLFEAVRIATRTHPELRLLVIGGGERESELRSLADDLGIADRTVFTGVRRDVRALLPGLDVSALSSVHEGAPITVIEAMAAGLPVVATECGCLPDMVTDGTDGFLVPVGDASALAERLCVLAADRPLARRLGANGRERAEREYRISRTARSFETLLTELTGRSVRVSPSAGG</sequence>
<evidence type="ECO:0000256" key="2">
    <source>
        <dbReference type="ARBA" id="ARBA00022679"/>
    </source>
</evidence>
<feature type="domain" description="Glycosyltransferase subfamily 4-like N-terminal" evidence="4">
    <location>
        <begin position="410"/>
        <end position="574"/>
    </location>
</feature>
<dbReference type="InterPro" id="IPR001296">
    <property type="entry name" value="Glyco_trans_1"/>
</dbReference>
<keyword evidence="2 5" id="KW-0808">Transferase</keyword>
<accession>A0AA46WVY4</accession>
<feature type="domain" description="Glycosyl transferase family 1" evidence="3">
    <location>
        <begin position="188"/>
        <end position="349"/>
    </location>
</feature>
<feature type="domain" description="Glycosyltransferase subfamily 4-like N-terminal" evidence="4">
    <location>
        <begin position="16"/>
        <end position="174"/>
    </location>
</feature>
<dbReference type="RefSeq" id="WP_228525989.1">
    <property type="nucleotide sequence ID" value="NZ_CP083974.1"/>
</dbReference>
<evidence type="ECO:0000259" key="3">
    <source>
        <dbReference type="Pfam" id="PF00534"/>
    </source>
</evidence>
<dbReference type="Proteomes" id="UP001162740">
    <property type="component" value="Chromosome"/>
</dbReference>
<dbReference type="PANTHER" id="PTHR12526:SF630">
    <property type="entry name" value="GLYCOSYLTRANSFERASE"/>
    <property type="match status" value="1"/>
</dbReference>
<evidence type="ECO:0000313" key="5">
    <source>
        <dbReference type="EMBL" id="UZF45302.1"/>
    </source>
</evidence>
<evidence type="ECO:0000256" key="1">
    <source>
        <dbReference type="ARBA" id="ARBA00022676"/>
    </source>
</evidence>
<dbReference type="SUPFAM" id="SSF53756">
    <property type="entry name" value="UDP-Glycosyltransferase/glycogen phosphorylase"/>
    <property type="match status" value="2"/>
</dbReference>
<dbReference type="GO" id="GO:0016757">
    <property type="term" value="F:glycosyltransferase activity"/>
    <property type="evidence" value="ECO:0007669"/>
    <property type="project" value="UniProtKB-KW"/>
</dbReference>
<reference evidence="5 6" key="1">
    <citation type="journal article" date="2021" name="Front. Microbiol.">
        <title>Bacterial Transformation of Aromatic Monomers in Softwood Black Liquor.</title>
        <authorList>
            <person name="Navas L.E."/>
            <person name="Dexter G."/>
            <person name="Liu J."/>
            <person name="Levy-Booth D."/>
            <person name="Cho M."/>
            <person name="Jang S.K."/>
            <person name="Mansfield S.D."/>
            <person name="Renneckar S."/>
            <person name="Mohn W.W."/>
            <person name="Eltis L.D."/>
        </authorList>
    </citation>
    <scope>NUCLEOTIDE SEQUENCE [LARGE SCALE GENOMIC DNA]</scope>
    <source>
        <strain evidence="5 6">GD02</strain>
    </source>
</reference>
<keyword evidence="1 5" id="KW-0328">Glycosyltransferase</keyword>
<dbReference type="EC" id="2.4.-.-" evidence="5"/>
<protein>
    <submittedName>
        <fullName evidence="5">Glycosyltransferase</fullName>
        <ecNumber evidence="5">2.4.-.-</ecNumber>
    </submittedName>
</protein>